<keyword evidence="4" id="KW-1185">Reference proteome</keyword>
<comment type="caution">
    <text evidence="3">The sequence shown here is derived from an EMBL/GenBank/DDBJ whole genome shotgun (WGS) entry which is preliminary data.</text>
</comment>
<feature type="region of interest" description="Disordered" evidence="1">
    <location>
        <begin position="1"/>
        <end position="80"/>
    </location>
</feature>
<accession>A0AAN4ZJQ4</accession>
<evidence type="ECO:0000256" key="2">
    <source>
        <dbReference type="SAM" id="Phobius"/>
    </source>
</evidence>
<gene>
    <name evidence="3" type="ORF">PMAYCL1PPCAC_09883</name>
</gene>
<feature type="non-terminal residue" evidence="3">
    <location>
        <position position="1"/>
    </location>
</feature>
<keyword evidence="2" id="KW-0812">Transmembrane</keyword>
<evidence type="ECO:0000313" key="3">
    <source>
        <dbReference type="EMBL" id="GMR39688.1"/>
    </source>
</evidence>
<dbReference type="EMBL" id="BTRK01000002">
    <property type="protein sequence ID" value="GMR39688.1"/>
    <property type="molecule type" value="Genomic_DNA"/>
</dbReference>
<dbReference type="AlphaFoldDB" id="A0AAN4ZJQ4"/>
<organism evidence="3 4">
    <name type="scientific">Pristionchus mayeri</name>
    <dbReference type="NCBI Taxonomy" id="1317129"/>
    <lineage>
        <taxon>Eukaryota</taxon>
        <taxon>Metazoa</taxon>
        <taxon>Ecdysozoa</taxon>
        <taxon>Nematoda</taxon>
        <taxon>Chromadorea</taxon>
        <taxon>Rhabditida</taxon>
        <taxon>Rhabditina</taxon>
        <taxon>Diplogasteromorpha</taxon>
        <taxon>Diplogasteroidea</taxon>
        <taxon>Neodiplogasteridae</taxon>
        <taxon>Pristionchus</taxon>
    </lineage>
</organism>
<evidence type="ECO:0000256" key="1">
    <source>
        <dbReference type="SAM" id="MobiDB-lite"/>
    </source>
</evidence>
<reference evidence="4" key="1">
    <citation type="submission" date="2022-10" db="EMBL/GenBank/DDBJ databases">
        <title>Genome assembly of Pristionchus species.</title>
        <authorList>
            <person name="Yoshida K."/>
            <person name="Sommer R.J."/>
        </authorList>
    </citation>
    <scope>NUCLEOTIDE SEQUENCE [LARGE SCALE GENOMIC DNA]</scope>
    <source>
        <strain evidence="4">RS5460</strain>
    </source>
</reference>
<feature type="transmembrane region" description="Helical" evidence="2">
    <location>
        <begin position="93"/>
        <end position="111"/>
    </location>
</feature>
<protein>
    <submittedName>
        <fullName evidence="3">Uncharacterized protein</fullName>
    </submittedName>
</protein>
<keyword evidence="2" id="KW-0472">Membrane</keyword>
<name>A0AAN4ZJQ4_9BILA</name>
<dbReference type="Proteomes" id="UP001328107">
    <property type="component" value="Unassembled WGS sequence"/>
</dbReference>
<keyword evidence="2" id="KW-1133">Transmembrane helix</keyword>
<evidence type="ECO:0000313" key="4">
    <source>
        <dbReference type="Proteomes" id="UP001328107"/>
    </source>
</evidence>
<sequence>NKEKEHRSGRHIRVPVFDDAEHPRPRKKDSQSHELIRGRGSEQRESPVKSPRSTGCPKKISEPRNDKTAPMASAQSNPLSSEAHFTFRRRSQMIIITLSLSLLCSIIVIIIQRQYFGASPTDQATSTSLAPAPSPIYNWLEHFPLSSKLA</sequence>
<proteinExistence type="predicted"/>
<feature type="compositionally biased region" description="Basic and acidic residues" evidence="1">
    <location>
        <begin position="19"/>
        <end position="47"/>
    </location>
</feature>